<dbReference type="AlphaFoldDB" id="A0A1G7AEE6"/>
<dbReference type="InterPro" id="IPR003313">
    <property type="entry name" value="AraC-bd"/>
</dbReference>
<dbReference type="RefSeq" id="WP_090147709.1">
    <property type="nucleotide sequence ID" value="NZ_FNAN01000003.1"/>
</dbReference>
<dbReference type="Pfam" id="PF02311">
    <property type="entry name" value="AraC_binding"/>
    <property type="match status" value="1"/>
</dbReference>
<dbReference type="GO" id="GO:0003700">
    <property type="term" value="F:DNA-binding transcription factor activity"/>
    <property type="evidence" value="ECO:0007669"/>
    <property type="project" value="InterPro"/>
</dbReference>
<evidence type="ECO:0000256" key="1">
    <source>
        <dbReference type="ARBA" id="ARBA00023015"/>
    </source>
</evidence>
<feature type="domain" description="HTH araC/xylS-type" evidence="4">
    <location>
        <begin position="176"/>
        <end position="276"/>
    </location>
</feature>
<reference evidence="6" key="1">
    <citation type="submission" date="2016-10" db="EMBL/GenBank/DDBJ databases">
        <authorList>
            <person name="Varghese N."/>
            <person name="Submissions S."/>
        </authorList>
    </citation>
    <scope>NUCLEOTIDE SEQUENCE [LARGE SCALE GENOMIC DNA]</scope>
    <source>
        <strain evidence="6">DSM 25329</strain>
    </source>
</reference>
<keyword evidence="3" id="KW-0804">Transcription</keyword>
<evidence type="ECO:0000313" key="5">
    <source>
        <dbReference type="EMBL" id="SDE12236.1"/>
    </source>
</evidence>
<keyword evidence="2 5" id="KW-0238">DNA-binding</keyword>
<dbReference type="InterPro" id="IPR018060">
    <property type="entry name" value="HTH_AraC"/>
</dbReference>
<organism evidence="5 6">
    <name type="scientific">Dyadobacter soli</name>
    <dbReference type="NCBI Taxonomy" id="659014"/>
    <lineage>
        <taxon>Bacteria</taxon>
        <taxon>Pseudomonadati</taxon>
        <taxon>Bacteroidota</taxon>
        <taxon>Cytophagia</taxon>
        <taxon>Cytophagales</taxon>
        <taxon>Spirosomataceae</taxon>
        <taxon>Dyadobacter</taxon>
    </lineage>
</organism>
<proteinExistence type="predicted"/>
<dbReference type="PANTHER" id="PTHR43280">
    <property type="entry name" value="ARAC-FAMILY TRANSCRIPTIONAL REGULATOR"/>
    <property type="match status" value="1"/>
</dbReference>
<name>A0A1G7AEE6_9BACT</name>
<dbReference type="SMART" id="SM00342">
    <property type="entry name" value="HTH_ARAC"/>
    <property type="match status" value="1"/>
</dbReference>
<gene>
    <name evidence="5" type="ORF">SAMN04487996_103398</name>
</gene>
<dbReference type="STRING" id="659014.SAMN04487996_103398"/>
<dbReference type="SUPFAM" id="SSF46689">
    <property type="entry name" value="Homeodomain-like"/>
    <property type="match status" value="1"/>
</dbReference>
<dbReference type="Proteomes" id="UP000198748">
    <property type="component" value="Unassembled WGS sequence"/>
</dbReference>
<dbReference type="Gene3D" id="2.60.120.10">
    <property type="entry name" value="Jelly Rolls"/>
    <property type="match status" value="1"/>
</dbReference>
<evidence type="ECO:0000313" key="6">
    <source>
        <dbReference type="Proteomes" id="UP000198748"/>
    </source>
</evidence>
<dbReference type="SUPFAM" id="SSF51215">
    <property type="entry name" value="Regulatory protein AraC"/>
    <property type="match status" value="1"/>
</dbReference>
<dbReference type="InterPro" id="IPR009057">
    <property type="entry name" value="Homeodomain-like_sf"/>
</dbReference>
<dbReference type="Gene3D" id="1.10.10.60">
    <property type="entry name" value="Homeodomain-like"/>
    <property type="match status" value="2"/>
</dbReference>
<sequence>MKKEHLFEPYSISVQTLDTYPVHEHQHTFFELVYVISGSGFQRINQNKFEYQPGDVFLIAPHDSHCFDIKESTSFFFLRFNDIYLKTNGIIRDNIQRLEYILMNANHRPGPIIKNETDKPFVRATVEAMIREQVNRDVCWDKINLQLVNTLIAFVARNIEKYLPEELNDDKEEKAFDILQYIQANIYSPNLIKAENVGKEFGISQAYLGRYFKKHTGKTMQDYIASYKTKLIENRLLHSTMRISEIVDELGFSDESHLNKFFKKNNGVTPSEFRRR</sequence>
<dbReference type="PANTHER" id="PTHR43280:SF2">
    <property type="entry name" value="HTH-TYPE TRANSCRIPTIONAL REGULATOR EXSA"/>
    <property type="match status" value="1"/>
</dbReference>
<dbReference type="Pfam" id="PF12833">
    <property type="entry name" value="HTH_18"/>
    <property type="match status" value="1"/>
</dbReference>
<dbReference type="EMBL" id="FNAN01000003">
    <property type="protein sequence ID" value="SDE12236.1"/>
    <property type="molecule type" value="Genomic_DNA"/>
</dbReference>
<dbReference type="OrthoDB" id="2569619at2"/>
<keyword evidence="1" id="KW-0805">Transcription regulation</keyword>
<dbReference type="PROSITE" id="PS01124">
    <property type="entry name" value="HTH_ARAC_FAMILY_2"/>
    <property type="match status" value="1"/>
</dbReference>
<dbReference type="InterPro" id="IPR014710">
    <property type="entry name" value="RmlC-like_jellyroll"/>
</dbReference>
<dbReference type="GO" id="GO:0043565">
    <property type="term" value="F:sequence-specific DNA binding"/>
    <property type="evidence" value="ECO:0007669"/>
    <property type="project" value="InterPro"/>
</dbReference>
<evidence type="ECO:0000259" key="4">
    <source>
        <dbReference type="PROSITE" id="PS01124"/>
    </source>
</evidence>
<evidence type="ECO:0000256" key="3">
    <source>
        <dbReference type="ARBA" id="ARBA00023163"/>
    </source>
</evidence>
<accession>A0A1G7AEE6</accession>
<evidence type="ECO:0000256" key="2">
    <source>
        <dbReference type="ARBA" id="ARBA00023125"/>
    </source>
</evidence>
<keyword evidence="6" id="KW-1185">Reference proteome</keyword>
<dbReference type="InterPro" id="IPR037923">
    <property type="entry name" value="HTH-like"/>
</dbReference>
<protein>
    <submittedName>
        <fullName evidence="5">AraC-type DNA-binding protein</fullName>
    </submittedName>
</protein>